<proteinExistence type="predicted"/>
<dbReference type="EMBL" id="BAAARE010000003">
    <property type="protein sequence ID" value="GAA2474052.1"/>
    <property type="molecule type" value="Genomic_DNA"/>
</dbReference>
<dbReference type="Proteomes" id="UP001500730">
    <property type="component" value="Unassembled WGS sequence"/>
</dbReference>
<protein>
    <submittedName>
        <fullName evidence="1">Uncharacterized protein</fullName>
    </submittedName>
</protein>
<name>A0ABP5Y8K4_9MICO</name>
<evidence type="ECO:0000313" key="1">
    <source>
        <dbReference type="EMBL" id="GAA2474052.1"/>
    </source>
</evidence>
<reference evidence="2" key="1">
    <citation type="journal article" date="2019" name="Int. J. Syst. Evol. Microbiol.">
        <title>The Global Catalogue of Microorganisms (GCM) 10K type strain sequencing project: providing services to taxonomists for standard genome sequencing and annotation.</title>
        <authorList>
            <consortium name="The Broad Institute Genomics Platform"/>
            <consortium name="The Broad Institute Genome Sequencing Center for Infectious Disease"/>
            <person name="Wu L."/>
            <person name="Ma J."/>
        </authorList>
    </citation>
    <scope>NUCLEOTIDE SEQUENCE [LARGE SCALE GENOMIC DNA]</scope>
    <source>
        <strain evidence="2">JCM 16259</strain>
    </source>
</reference>
<accession>A0ABP5Y8K4</accession>
<keyword evidence="2" id="KW-1185">Reference proteome</keyword>
<sequence length="464" mass="50591">MKRWHNHLVARIPNQSGDSGPVEVTAEHRDASSAVLSQLCEEVSSPAPASKPLWVEVGHYEQNGFLNPSLYGFWVLSLLDTVPPEPQIPGLQELGSEWVAERVSEWASADEVDAILNGERRSLQSPNSSSEEFPTVWACVLDTSIETQIESTLTSLAMLLARQELVAQTPAEDVETLSSEAARVDEETTNIVGEEIRVNGWRNAARIIQARARASGFSLHVSYRATIMSNETVRSRMPLMRHIYNTLPSARGAIDGIVGMMTQPWRIAGSSPIQALQAARDAMDAIGVSTLTAHCARDAFVCGVGAISLESAPLGNPWVIRPENILEIGKDSAVIRTESGSETVRPALCMKGAEAPQSNYGLSLLEPLIVNSSNRDTFLKTLITSKVFQGVTTHVPQEALDWARTMEPFAARQLELIDNRVSEVFNPAALRLSEPAKTDIYSQGFARMEPAFGSIFVGSRETGE</sequence>
<evidence type="ECO:0000313" key="2">
    <source>
        <dbReference type="Proteomes" id="UP001500730"/>
    </source>
</evidence>
<comment type="caution">
    <text evidence="1">The sequence shown here is derived from an EMBL/GenBank/DDBJ whole genome shotgun (WGS) entry which is preliminary data.</text>
</comment>
<gene>
    <name evidence="1" type="ORF">GCM10009858_09300</name>
</gene>
<organism evidence="1 2">
    <name type="scientific">Terrabacter carboxydivorans</name>
    <dbReference type="NCBI Taxonomy" id="619730"/>
    <lineage>
        <taxon>Bacteria</taxon>
        <taxon>Bacillati</taxon>
        <taxon>Actinomycetota</taxon>
        <taxon>Actinomycetes</taxon>
        <taxon>Micrococcales</taxon>
        <taxon>Intrasporangiaceae</taxon>
        <taxon>Terrabacter</taxon>
    </lineage>
</organism>